<comment type="caution">
    <text evidence="3">The sequence shown here is derived from an EMBL/GenBank/DDBJ whole genome shotgun (WGS) entry which is preliminary data.</text>
</comment>
<dbReference type="Pfam" id="PF13581">
    <property type="entry name" value="HATPase_c_2"/>
    <property type="match status" value="1"/>
</dbReference>
<proteinExistence type="predicted"/>
<organism evidence="3 4">
    <name type="scientific">Streptomyces lateritius</name>
    <dbReference type="NCBI Taxonomy" id="67313"/>
    <lineage>
        <taxon>Bacteria</taxon>
        <taxon>Bacillati</taxon>
        <taxon>Actinomycetota</taxon>
        <taxon>Actinomycetes</taxon>
        <taxon>Kitasatosporales</taxon>
        <taxon>Streptomycetaceae</taxon>
        <taxon>Streptomyces</taxon>
    </lineage>
</organism>
<sequence length="133" mass="14155">MVGRCRDLTRQALRDWFGPAGEVDNPAVQDVLLLVSEVATNAYRHGGAPYELGLDRTGGRLWVEVGDSSPVRPHPHGPHRANRASGHGLYLLERLSVGWGSVPSGAGKTVWFQVDVVPAGADASDAAAPPRRA</sequence>
<dbReference type="GO" id="GO:0005524">
    <property type="term" value="F:ATP binding"/>
    <property type="evidence" value="ECO:0007669"/>
    <property type="project" value="UniProtKB-KW"/>
</dbReference>
<dbReference type="PANTHER" id="PTHR35526">
    <property type="entry name" value="ANTI-SIGMA-F FACTOR RSBW-RELATED"/>
    <property type="match status" value="1"/>
</dbReference>
<reference evidence="3 4" key="1">
    <citation type="submission" date="2024-10" db="EMBL/GenBank/DDBJ databases">
        <title>The Natural Products Discovery Center: Release of the First 8490 Sequenced Strains for Exploring Actinobacteria Biosynthetic Diversity.</title>
        <authorList>
            <person name="Kalkreuter E."/>
            <person name="Kautsar S.A."/>
            <person name="Yang D."/>
            <person name="Bader C.D."/>
            <person name="Teijaro C.N."/>
            <person name="Fluegel L."/>
            <person name="Davis C.M."/>
            <person name="Simpson J.R."/>
            <person name="Lauterbach L."/>
            <person name="Steele A.D."/>
            <person name="Gui C."/>
            <person name="Meng S."/>
            <person name="Li G."/>
            <person name="Viehrig K."/>
            <person name="Ye F."/>
            <person name="Su P."/>
            <person name="Kiefer A.F."/>
            <person name="Nichols A."/>
            <person name="Cepeda A.J."/>
            <person name="Yan W."/>
            <person name="Fan B."/>
            <person name="Jiang Y."/>
            <person name="Adhikari A."/>
            <person name="Zheng C.-J."/>
            <person name="Schuster L."/>
            <person name="Cowan T.M."/>
            <person name="Smanski M.J."/>
            <person name="Chevrette M.G."/>
            <person name="De Carvalho L.P.S."/>
            <person name="Shen B."/>
        </authorList>
    </citation>
    <scope>NUCLEOTIDE SEQUENCE [LARGE SCALE GENOMIC DNA]</scope>
    <source>
        <strain evidence="3 4">NPDC015755</strain>
    </source>
</reference>
<keyword evidence="4" id="KW-1185">Reference proteome</keyword>
<dbReference type="InterPro" id="IPR036890">
    <property type="entry name" value="HATPase_C_sf"/>
</dbReference>
<evidence type="ECO:0000256" key="1">
    <source>
        <dbReference type="ARBA" id="ARBA00022527"/>
    </source>
</evidence>
<evidence type="ECO:0000313" key="3">
    <source>
        <dbReference type="EMBL" id="MFF8278292.1"/>
    </source>
</evidence>
<evidence type="ECO:0000259" key="2">
    <source>
        <dbReference type="Pfam" id="PF13581"/>
    </source>
</evidence>
<evidence type="ECO:0000313" key="4">
    <source>
        <dbReference type="Proteomes" id="UP001603013"/>
    </source>
</evidence>
<dbReference type="InterPro" id="IPR050267">
    <property type="entry name" value="Anti-sigma-factor_SerPK"/>
</dbReference>
<dbReference type="EMBL" id="JBIBSM010000010">
    <property type="protein sequence ID" value="MFF8278292.1"/>
    <property type="molecule type" value="Genomic_DNA"/>
</dbReference>
<dbReference type="RefSeq" id="WP_391935452.1">
    <property type="nucleotide sequence ID" value="NZ_JBIBSM010000010.1"/>
</dbReference>
<dbReference type="Proteomes" id="UP001603013">
    <property type="component" value="Unassembled WGS sequence"/>
</dbReference>
<keyword evidence="1" id="KW-0418">Kinase</keyword>
<dbReference type="Gene3D" id="3.30.565.10">
    <property type="entry name" value="Histidine kinase-like ATPase, C-terminal domain"/>
    <property type="match status" value="1"/>
</dbReference>
<dbReference type="CDD" id="cd16936">
    <property type="entry name" value="HATPase_RsbW-like"/>
    <property type="match status" value="1"/>
</dbReference>
<dbReference type="InterPro" id="IPR003594">
    <property type="entry name" value="HATPase_dom"/>
</dbReference>
<accession>A0ABW6YEP5</accession>
<protein>
    <submittedName>
        <fullName evidence="3">ATP-binding protein</fullName>
    </submittedName>
</protein>
<feature type="domain" description="Histidine kinase/HSP90-like ATPase" evidence="2">
    <location>
        <begin position="9"/>
        <end position="112"/>
    </location>
</feature>
<name>A0ABW6YEP5_9ACTN</name>
<keyword evidence="1" id="KW-0723">Serine/threonine-protein kinase</keyword>
<keyword evidence="1" id="KW-0808">Transferase</keyword>
<gene>
    <name evidence="3" type="ORF">ACF05T_19635</name>
</gene>
<dbReference type="PANTHER" id="PTHR35526:SF3">
    <property type="entry name" value="ANTI-SIGMA-F FACTOR RSBW"/>
    <property type="match status" value="1"/>
</dbReference>
<keyword evidence="3" id="KW-0067">ATP-binding</keyword>
<keyword evidence="3" id="KW-0547">Nucleotide-binding</keyword>